<protein>
    <submittedName>
        <fullName evidence="3">Uncharacterized protein</fullName>
    </submittedName>
</protein>
<feature type="transmembrane region" description="Helical" evidence="2">
    <location>
        <begin position="139"/>
        <end position="159"/>
    </location>
</feature>
<comment type="caution">
    <text evidence="3">The sequence shown here is derived from an EMBL/GenBank/DDBJ whole genome shotgun (WGS) entry which is preliminary data.</text>
</comment>
<evidence type="ECO:0000256" key="2">
    <source>
        <dbReference type="SAM" id="Phobius"/>
    </source>
</evidence>
<dbReference type="PANTHER" id="PTHR39605">
    <property type="entry name" value="MAJOR FACILITATOR SUPERFAMILY (MFS) PROFILE DOMAIN-CONTAINING PROTEIN"/>
    <property type="match status" value="1"/>
</dbReference>
<keyword evidence="4" id="KW-1185">Reference proteome</keyword>
<reference evidence="3 4" key="1">
    <citation type="journal article" date="2020" name="ISME J.">
        <title>Uncovering the hidden diversity of litter-decomposition mechanisms in mushroom-forming fungi.</title>
        <authorList>
            <person name="Floudas D."/>
            <person name="Bentzer J."/>
            <person name="Ahren D."/>
            <person name="Johansson T."/>
            <person name="Persson P."/>
            <person name="Tunlid A."/>
        </authorList>
    </citation>
    <scope>NUCLEOTIDE SEQUENCE [LARGE SCALE GENOMIC DNA]</scope>
    <source>
        <strain evidence="3 4">CBS 661.87</strain>
    </source>
</reference>
<dbReference type="EMBL" id="JAACJP010000012">
    <property type="protein sequence ID" value="KAF5380896.1"/>
    <property type="molecule type" value="Genomic_DNA"/>
</dbReference>
<dbReference type="PANTHER" id="PTHR39605:SF1">
    <property type="entry name" value="MAJOR FACILITATOR SUPERFAMILY (MFS) PROFILE DOMAIN-CONTAINING PROTEIN"/>
    <property type="match status" value="1"/>
</dbReference>
<sequence length="202" mass="21311">MTDSLEMKVLSKPPQPTGHLDPATPSNVISTWTWATAALLLVLAACLTVFPSFLLFISESASSAERRAALTPLESFLAIHFGIWLTAIAVALVLNAPSSPSLSELQVSTTPTHPLLGPLSVASTVTAFLSYNTKNVGPLASITFVGSTVIGLWGLWAIVFGGSSSTSKTTGADKHTSSFIFGNKSAASVQKRQWKKSQKKAH</sequence>
<keyword evidence="2" id="KW-0812">Transmembrane</keyword>
<dbReference type="OrthoDB" id="2550114at2759"/>
<keyword evidence="2" id="KW-1133">Transmembrane helix</keyword>
<accession>A0A8H5HCC3</accession>
<evidence type="ECO:0000256" key="1">
    <source>
        <dbReference type="SAM" id="MobiDB-lite"/>
    </source>
</evidence>
<keyword evidence="2" id="KW-0472">Membrane</keyword>
<feature type="transmembrane region" description="Helical" evidence="2">
    <location>
        <begin position="32"/>
        <end position="56"/>
    </location>
</feature>
<dbReference type="Proteomes" id="UP000565441">
    <property type="component" value="Unassembled WGS sequence"/>
</dbReference>
<feature type="region of interest" description="Disordered" evidence="1">
    <location>
        <begin position="1"/>
        <end position="22"/>
    </location>
</feature>
<organism evidence="3 4">
    <name type="scientific">Tricholomella constricta</name>
    <dbReference type="NCBI Taxonomy" id="117010"/>
    <lineage>
        <taxon>Eukaryota</taxon>
        <taxon>Fungi</taxon>
        <taxon>Dikarya</taxon>
        <taxon>Basidiomycota</taxon>
        <taxon>Agaricomycotina</taxon>
        <taxon>Agaricomycetes</taxon>
        <taxon>Agaricomycetidae</taxon>
        <taxon>Agaricales</taxon>
        <taxon>Tricholomatineae</taxon>
        <taxon>Lyophyllaceae</taxon>
        <taxon>Tricholomella</taxon>
    </lineage>
</organism>
<dbReference type="AlphaFoldDB" id="A0A8H5HCC3"/>
<evidence type="ECO:0000313" key="4">
    <source>
        <dbReference type="Proteomes" id="UP000565441"/>
    </source>
</evidence>
<feature type="transmembrane region" description="Helical" evidence="2">
    <location>
        <begin position="115"/>
        <end position="132"/>
    </location>
</feature>
<name>A0A8H5HCC3_9AGAR</name>
<feature type="transmembrane region" description="Helical" evidence="2">
    <location>
        <begin position="76"/>
        <end position="95"/>
    </location>
</feature>
<evidence type="ECO:0000313" key="3">
    <source>
        <dbReference type="EMBL" id="KAF5380896.1"/>
    </source>
</evidence>
<proteinExistence type="predicted"/>
<gene>
    <name evidence="3" type="ORF">D9615_004004</name>
</gene>